<dbReference type="Gene3D" id="3.10.620.30">
    <property type="match status" value="1"/>
</dbReference>
<proteinExistence type="predicted"/>
<name>A0A2S1L9N1_9FLAO</name>
<dbReference type="Proteomes" id="UP000244527">
    <property type="component" value="Chromosome"/>
</dbReference>
<keyword evidence="3" id="KW-1185">Reference proteome</keyword>
<dbReference type="SUPFAM" id="SSF54001">
    <property type="entry name" value="Cysteine proteinases"/>
    <property type="match status" value="1"/>
</dbReference>
<dbReference type="EMBL" id="CP020918">
    <property type="protein sequence ID" value="AWG20424.1"/>
    <property type="molecule type" value="Genomic_DNA"/>
</dbReference>
<accession>A0A2S1L9N1</accession>
<protein>
    <recommendedName>
        <fullName evidence="1">Transglutaminase-like domain-containing protein</fullName>
    </recommendedName>
</protein>
<dbReference type="InterPro" id="IPR052557">
    <property type="entry name" value="CAP/Cytokinesis_protein"/>
</dbReference>
<dbReference type="InterPro" id="IPR038765">
    <property type="entry name" value="Papain-like_cys_pep_sf"/>
</dbReference>
<feature type="domain" description="Transglutaminase-like" evidence="1">
    <location>
        <begin position="47"/>
        <end position="156"/>
    </location>
</feature>
<dbReference type="PANTHER" id="PTHR46333:SF2">
    <property type="entry name" value="CYTOKINESIS PROTEIN 3"/>
    <property type="match status" value="1"/>
</dbReference>
<dbReference type="InterPro" id="IPR002931">
    <property type="entry name" value="Transglutaminase-like"/>
</dbReference>
<dbReference type="KEGG" id="ffa:FFWV33_02205"/>
<evidence type="ECO:0000313" key="2">
    <source>
        <dbReference type="EMBL" id="AWG20424.1"/>
    </source>
</evidence>
<dbReference type="GO" id="GO:0005737">
    <property type="term" value="C:cytoplasm"/>
    <property type="evidence" value="ECO:0007669"/>
    <property type="project" value="TreeGrafter"/>
</dbReference>
<organism evidence="2 3">
    <name type="scientific">Flavobacterium faecale</name>
    <dbReference type="NCBI Taxonomy" id="1355330"/>
    <lineage>
        <taxon>Bacteria</taxon>
        <taxon>Pseudomonadati</taxon>
        <taxon>Bacteroidota</taxon>
        <taxon>Flavobacteriia</taxon>
        <taxon>Flavobacteriales</taxon>
        <taxon>Flavobacteriaceae</taxon>
        <taxon>Flavobacterium</taxon>
    </lineage>
</organism>
<evidence type="ECO:0000313" key="3">
    <source>
        <dbReference type="Proteomes" id="UP000244527"/>
    </source>
</evidence>
<dbReference type="PANTHER" id="PTHR46333">
    <property type="entry name" value="CYTOKINESIS PROTEIN 3"/>
    <property type="match status" value="1"/>
</dbReference>
<gene>
    <name evidence="2" type="ORF">FFWV33_02205</name>
</gene>
<evidence type="ECO:0000259" key="1">
    <source>
        <dbReference type="Pfam" id="PF01841"/>
    </source>
</evidence>
<sequence length="392" mass="44503">MFMRSFVAFVCLLISFVGLGQINPKYDVVDKKMAAIPVDFTTTTAKIATYINANFKTDEDKLRAVFYWTATNIDYDVKNMMIDNSEQPPAYKIANTLKTHKGVCIHYAEVFSAITTDLNLKNYIIEGFVKQGGKVSPLAHAWCAVQLDGNWYFVDPTFGAGGILNGKFSKRLNNAYYKVPPSKMALTHLPFDYLWQFLSSPVTFDFFISGKAGSAVAKINFNFEQEIIRYQSLSFFDRFSETVDRIESNGYKLPVITTYLEVMKKNKSAARKNTGVEKMNMVAANYNQAIVLLNDLIFYRNKRFSPSISDEDLAIKGREPQEKLSQCLEDVYRVGDVGEENKAVLTALKSQINEAVRSSEEQNEFVQEYLKRSKIGRKLMFSKGAFFGVPMR</sequence>
<dbReference type="AlphaFoldDB" id="A0A2S1L9N1"/>
<dbReference type="Pfam" id="PF01841">
    <property type="entry name" value="Transglut_core"/>
    <property type="match status" value="1"/>
</dbReference>
<reference evidence="2 3" key="1">
    <citation type="submission" date="2017-04" db="EMBL/GenBank/DDBJ databases">
        <title>Compelte genome sequence of WV33.</title>
        <authorList>
            <person name="Lee P.C."/>
        </authorList>
    </citation>
    <scope>NUCLEOTIDE SEQUENCE [LARGE SCALE GENOMIC DNA]</scope>
    <source>
        <strain evidence="2 3">WV33</strain>
    </source>
</reference>